<reference evidence="3" key="1">
    <citation type="journal article" date="2019" name="Int. J. Syst. Evol. Microbiol.">
        <title>The Global Catalogue of Microorganisms (GCM) 10K type strain sequencing project: providing services to taxonomists for standard genome sequencing and annotation.</title>
        <authorList>
            <consortium name="The Broad Institute Genomics Platform"/>
            <consortium name="The Broad Institute Genome Sequencing Center for Infectious Disease"/>
            <person name="Wu L."/>
            <person name="Ma J."/>
        </authorList>
    </citation>
    <scope>NUCLEOTIDE SEQUENCE [LARGE SCALE GENOMIC DNA]</scope>
    <source>
        <strain evidence="3">JCM 16112</strain>
    </source>
</reference>
<dbReference type="Proteomes" id="UP001500469">
    <property type="component" value="Unassembled WGS sequence"/>
</dbReference>
<dbReference type="RefSeq" id="WP_343854011.1">
    <property type="nucleotide sequence ID" value="NZ_BAAAFI010000045.1"/>
</dbReference>
<proteinExistence type="predicted"/>
<comment type="caution">
    <text evidence="2">The sequence shown here is derived from an EMBL/GenBank/DDBJ whole genome shotgun (WGS) entry which is preliminary data.</text>
</comment>
<name>A0ABP3YJJ4_9BACT</name>
<sequence length="47" mass="5252">MEKDKFISLSPEELQNTQGGWLIFVAGAFVVGTVYGYVKEKVNSGQW</sequence>
<keyword evidence="1" id="KW-1133">Transmembrane helix</keyword>
<protein>
    <recommendedName>
        <fullName evidence="4">Lactobin A/cerein 7B family class IIb bacteriocin</fullName>
    </recommendedName>
</protein>
<keyword evidence="1" id="KW-0812">Transmembrane</keyword>
<evidence type="ECO:0000313" key="2">
    <source>
        <dbReference type="EMBL" id="GAA0880575.1"/>
    </source>
</evidence>
<evidence type="ECO:0000313" key="3">
    <source>
        <dbReference type="Proteomes" id="UP001500469"/>
    </source>
</evidence>
<accession>A0ABP3YJJ4</accession>
<organism evidence="2 3">
    <name type="scientific">Algoriphagus jejuensis</name>
    <dbReference type="NCBI Taxonomy" id="419934"/>
    <lineage>
        <taxon>Bacteria</taxon>
        <taxon>Pseudomonadati</taxon>
        <taxon>Bacteroidota</taxon>
        <taxon>Cytophagia</taxon>
        <taxon>Cytophagales</taxon>
        <taxon>Cyclobacteriaceae</taxon>
        <taxon>Algoriphagus</taxon>
    </lineage>
</organism>
<evidence type="ECO:0008006" key="4">
    <source>
        <dbReference type="Google" id="ProtNLM"/>
    </source>
</evidence>
<evidence type="ECO:0000256" key="1">
    <source>
        <dbReference type="SAM" id="Phobius"/>
    </source>
</evidence>
<dbReference type="EMBL" id="BAAAFI010000045">
    <property type="protein sequence ID" value="GAA0880575.1"/>
    <property type="molecule type" value="Genomic_DNA"/>
</dbReference>
<feature type="transmembrane region" description="Helical" evidence="1">
    <location>
        <begin position="20"/>
        <end position="38"/>
    </location>
</feature>
<keyword evidence="1" id="KW-0472">Membrane</keyword>
<keyword evidence="3" id="KW-1185">Reference proteome</keyword>
<gene>
    <name evidence="2" type="ORF">GCM10009119_35450</name>
</gene>